<accession>A0A7J6I6E0</accession>
<organism evidence="3 4">
    <name type="scientific">Cannabis sativa</name>
    <name type="common">Hemp</name>
    <name type="synonym">Marijuana</name>
    <dbReference type="NCBI Taxonomy" id="3483"/>
    <lineage>
        <taxon>Eukaryota</taxon>
        <taxon>Viridiplantae</taxon>
        <taxon>Streptophyta</taxon>
        <taxon>Embryophyta</taxon>
        <taxon>Tracheophyta</taxon>
        <taxon>Spermatophyta</taxon>
        <taxon>Magnoliopsida</taxon>
        <taxon>eudicotyledons</taxon>
        <taxon>Gunneridae</taxon>
        <taxon>Pentapetalae</taxon>
        <taxon>rosids</taxon>
        <taxon>fabids</taxon>
        <taxon>Rosales</taxon>
        <taxon>Cannabaceae</taxon>
        <taxon>Cannabis</taxon>
    </lineage>
</organism>
<reference evidence="3 4" key="1">
    <citation type="journal article" date="2020" name="bioRxiv">
        <title>Sequence and annotation of 42 cannabis genomes reveals extensive copy number variation in cannabinoid synthesis and pathogen resistance genes.</title>
        <authorList>
            <person name="Mckernan K.J."/>
            <person name="Helbert Y."/>
            <person name="Kane L.T."/>
            <person name="Ebling H."/>
            <person name="Zhang L."/>
            <person name="Liu B."/>
            <person name="Eaton Z."/>
            <person name="Mclaughlin S."/>
            <person name="Kingan S."/>
            <person name="Baybayan P."/>
            <person name="Concepcion G."/>
            <person name="Jordan M."/>
            <person name="Riva A."/>
            <person name="Barbazuk W."/>
            <person name="Harkins T."/>
        </authorList>
    </citation>
    <scope>NUCLEOTIDE SEQUENCE [LARGE SCALE GENOMIC DNA]</scope>
    <source>
        <strain evidence="4">cv. Jamaican Lion 4</strain>
        <tissue evidence="3">Leaf</tissue>
    </source>
</reference>
<keyword evidence="2" id="KW-0812">Transmembrane</keyword>
<sequence>MDPQPQAPHNPSPLPTSSLVSNSERSQYLTKPTSQITTTNNNVNGTSHHHPLVPWSTGLCDCFDDVPTFWSNINFRLLNMLVSMRHIRTHCRNACGMSGALYTLIMCVSGWACLYSCFYRSKLRGQYFLEESPCTDCCVHCCCEQCSLCQEYRQLKSHGLDMSIGWHGNVARQKRLAALPPQIQKNMKR</sequence>
<evidence type="ECO:0000313" key="4">
    <source>
        <dbReference type="Proteomes" id="UP000583929"/>
    </source>
</evidence>
<evidence type="ECO:0000256" key="2">
    <source>
        <dbReference type="SAM" id="Phobius"/>
    </source>
</evidence>
<feature type="region of interest" description="Disordered" evidence="1">
    <location>
        <begin position="1"/>
        <end position="21"/>
    </location>
</feature>
<dbReference type="AlphaFoldDB" id="A0A7J6I6E0"/>
<keyword evidence="2" id="KW-1133">Transmembrane helix</keyword>
<proteinExistence type="predicted"/>
<feature type="transmembrane region" description="Helical" evidence="2">
    <location>
        <begin position="99"/>
        <end position="118"/>
    </location>
</feature>
<gene>
    <name evidence="3" type="ORF">G4B88_012416</name>
</gene>
<comment type="caution">
    <text evidence="3">The sequence shown here is derived from an EMBL/GenBank/DDBJ whole genome shotgun (WGS) entry which is preliminary data.</text>
</comment>
<dbReference type="EMBL" id="JAATIQ010000007">
    <property type="protein sequence ID" value="KAF4402631.1"/>
    <property type="molecule type" value="Genomic_DNA"/>
</dbReference>
<dbReference type="PANTHER" id="PTHR15907">
    <property type="entry name" value="DUF614 FAMILY PROTEIN-RELATED"/>
    <property type="match status" value="1"/>
</dbReference>
<protein>
    <submittedName>
        <fullName evidence="3">Uncharacterized protein</fullName>
    </submittedName>
</protein>
<keyword evidence="2" id="KW-0472">Membrane</keyword>
<dbReference type="NCBIfam" id="TIGR01571">
    <property type="entry name" value="A_thal_Cys_rich"/>
    <property type="match status" value="1"/>
</dbReference>
<dbReference type="Proteomes" id="UP000583929">
    <property type="component" value="Unassembled WGS sequence"/>
</dbReference>
<name>A0A7J6I6E0_CANSA</name>
<dbReference type="Pfam" id="PF04749">
    <property type="entry name" value="PLAC8"/>
    <property type="match status" value="1"/>
</dbReference>
<keyword evidence="4" id="KW-1185">Reference proteome</keyword>
<dbReference type="InterPro" id="IPR006461">
    <property type="entry name" value="PLAC_motif_containing"/>
</dbReference>
<evidence type="ECO:0000313" key="3">
    <source>
        <dbReference type="EMBL" id="KAF4402631.1"/>
    </source>
</evidence>
<feature type="compositionally biased region" description="Pro residues" evidence="1">
    <location>
        <begin position="1"/>
        <end position="14"/>
    </location>
</feature>
<evidence type="ECO:0000256" key="1">
    <source>
        <dbReference type="SAM" id="MobiDB-lite"/>
    </source>
</evidence>